<comment type="similarity">
    <text evidence="1 4">Belongs to the D-isomer specific 2-hydroxyacid dehydrogenase family.</text>
</comment>
<sequence length="337" mass="36308">MSRRVLVAPAPLREIEFTYGPILRGAGYTIEYPPRDNVLTEQQMSVAELLAQLPGCVASLAGSEPYTREVIAAAAGAGLKVIARAGVGYDAVDLQAATDHGVAVCYAPGTNQDAVAEHAFMLMLALSRKLREQDTEIRAGLWPRRAVGNLRGQTLGIVGLGRIGKAVAKRAVPFDLNVIATEIEPDHAFAAAHNVKLVPLEELLKQSDIVTLHVPKTPLTKNLINRETLALMKPTAFVLNTSRGGVVHEKDLYEALVANKIAGAGLDVYEVEPPKTNPLFGLDNIILTAHTAGVDQQSRQDMARLPANAIVKLLAGEWPADWIVNPQVKEKFFARAV</sequence>
<dbReference type="InterPro" id="IPR050857">
    <property type="entry name" value="D-2-hydroxyacid_DH"/>
</dbReference>
<keyword evidence="8" id="KW-1185">Reference proteome</keyword>
<evidence type="ECO:0000313" key="7">
    <source>
        <dbReference type="EMBL" id="MBP3955083.1"/>
    </source>
</evidence>
<dbReference type="PANTHER" id="PTHR42789">
    <property type="entry name" value="D-ISOMER SPECIFIC 2-HYDROXYACID DEHYDROGENASE FAMILY PROTEIN (AFU_ORTHOLOGUE AFUA_6G10090)"/>
    <property type="match status" value="1"/>
</dbReference>
<dbReference type="CDD" id="cd12172">
    <property type="entry name" value="PGDH_like_2"/>
    <property type="match status" value="1"/>
</dbReference>
<accession>A0ABS5BMX4</accession>
<dbReference type="SUPFAM" id="SSF51735">
    <property type="entry name" value="NAD(P)-binding Rossmann-fold domains"/>
    <property type="match status" value="1"/>
</dbReference>
<gene>
    <name evidence="7" type="ORF">J8F10_07295</name>
</gene>
<dbReference type="InterPro" id="IPR006140">
    <property type="entry name" value="D-isomer_DH_NAD-bd"/>
</dbReference>
<dbReference type="PANTHER" id="PTHR42789:SF1">
    <property type="entry name" value="D-ISOMER SPECIFIC 2-HYDROXYACID DEHYDROGENASE FAMILY PROTEIN (AFU_ORTHOLOGUE AFUA_6G10090)"/>
    <property type="match status" value="1"/>
</dbReference>
<feature type="domain" description="D-isomer specific 2-hydroxyacid dehydrogenase NAD-binding" evidence="6">
    <location>
        <begin position="120"/>
        <end position="292"/>
    </location>
</feature>
<dbReference type="PROSITE" id="PS00670">
    <property type="entry name" value="D_2_HYDROXYACID_DH_2"/>
    <property type="match status" value="1"/>
</dbReference>
<proteinExistence type="inferred from homology"/>
<dbReference type="RefSeq" id="WP_210653181.1">
    <property type="nucleotide sequence ID" value="NZ_JAGKQQ010000001.1"/>
</dbReference>
<comment type="caution">
    <text evidence="7">The sequence shown here is derived from an EMBL/GenBank/DDBJ whole genome shotgun (WGS) entry which is preliminary data.</text>
</comment>
<evidence type="ECO:0000256" key="3">
    <source>
        <dbReference type="ARBA" id="ARBA00023027"/>
    </source>
</evidence>
<name>A0ABS5BMX4_9BACT</name>
<evidence type="ECO:0000256" key="1">
    <source>
        <dbReference type="ARBA" id="ARBA00005854"/>
    </source>
</evidence>
<dbReference type="Gene3D" id="3.40.50.720">
    <property type="entry name" value="NAD(P)-binding Rossmann-like Domain"/>
    <property type="match status" value="2"/>
</dbReference>
<dbReference type="SUPFAM" id="SSF52283">
    <property type="entry name" value="Formate/glycerate dehydrogenase catalytic domain-like"/>
    <property type="match status" value="1"/>
</dbReference>
<evidence type="ECO:0000259" key="6">
    <source>
        <dbReference type="Pfam" id="PF02826"/>
    </source>
</evidence>
<dbReference type="InterPro" id="IPR036291">
    <property type="entry name" value="NAD(P)-bd_dom_sf"/>
</dbReference>
<protein>
    <submittedName>
        <fullName evidence="7">Phosphoglycerate dehydrogenase</fullName>
    </submittedName>
</protein>
<dbReference type="Proteomes" id="UP000676565">
    <property type="component" value="Unassembled WGS sequence"/>
</dbReference>
<dbReference type="EMBL" id="JAGKQQ010000001">
    <property type="protein sequence ID" value="MBP3955083.1"/>
    <property type="molecule type" value="Genomic_DNA"/>
</dbReference>
<feature type="domain" description="D-isomer specific 2-hydroxyacid dehydrogenase catalytic" evidence="5">
    <location>
        <begin position="38"/>
        <end position="320"/>
    </location>
</feature>
<dbReference type="Pfam" id="PF02826">
    <property type="entry name" value="2-Hacid_dh_C"/>
    <property type="match status" value="1"/>
</dbReference>
<keyword evidence="2 4" id="KW-0560">Oxidoreductase</keyword>
<dbReference type="InterPro" id="IPR006139">
    <property type="entry name" value="D-isomer_2_OHA_DH_cat_dom"/>
</dbReference>
<evidence type="ECO:0000256" key="4">
    <source>
        <dbReference type="RuleBase" id="RU003719"/>
    </source>
</evidence>
<reference evidence="7 8" key="1">
    <citation type="submission" date="2021-04" db="EMBL/GenBank/DDBJ databases">
        <authorList>
            <person name="Ivanova A."/>
        </authorList>
    </citation>
    <scope>NUCLEOTIDE SEQUENCE [LARGE SCALE GENOMIC DNA]</scope>
    <source>
        <strain evidence="7 8">G18</strain>
    </source>
</reference>
<dbReference type="Pfam" id="PF00389">
    <property type="entry name" value="2-Hacid_dh"/>
    <property type="match status" value="1"/>
</dbReference>
<evidence type="ECO:0000259" key="5">
    <source>
        <dbReference type="Pfam" id="PF00389"/>
    </source>
</evidence>
<evidence type="ECO:0000313" key="8">
    <source>
        <dbReference type="Proteomes" id="UP000676565"/>
    </source>
</evidence>
<evidence type="ECO:0000256" key="2">
    <source>
        <dbReference type="ARBA" id="ARBA00023002"/>
    </source>
</evidence>
<dbReference type="InterPro" id="IPR029753">
    <property type="entry name" value="D-isomer_DH_CS"/>
</dbReference>
<keyword evidence="3" id="KW-0520">NAD</keyword>
<organism evidence="7 8">
    <name type="scientific">Gemmata palustris</name>
    <dbReference type="NCBI Taxonomy" id="2822762"/>
    <lineage>
        <taxon>Bacteria</taxon>
        <taxon>Pseudomonadati</taxon>
        <taxon>Planctomycetota</taxon>
        <taxon>Planctomycetia</taxon>
        <taxon>Gemmatales</taxon>
        <taxon>Gemmataceae</taxon>
        <taxon>Gemmata</taxon>
    </lineage>
</organism>